<comment type="caution">
    <text evidence="6">The sequence shown here is derived from an EMBL/GenBank/DDBJ whole genome shotgun (WGS) entry which is preliminary data.</text>
</comment>
<evidence type="ECO:0000259" key="4">
    <source>
        <dbReference type="Pfam" id="PF09079"/>
    </source>
</evidence>
<evidence type="ECO:0000256" key="3">
    <source>
        <dbReference type="SAM" id="MobiDB-lite"/>
    </source>
</evidence>
<reference evidence="6 7" key="1">
    <citation type="submission" date="2022-07" db="EMBL/GenBank/DDBJ databases">
        <title>Genome-wide signatures of adaptation to extreme environments.</title>
        <authorList>
            <person name="Cho C.H."/>
            <person name="Yoon H.S."/>
        </authorList>
    </citation>
    <scope>NUCLEOTIDE SEQUENCE [LARGE SCALE GENOMIC DNA]</scope>
    <source>
        <strain evidence="6 7">108.79 E11</strain>
    </source>
</reference>
<dbReference type="GO" id="GO:0006270">
    <property type="term" value="P:DNA replication initiation"/>
    <property type="evidence" value="ECO:0007669"/>
    <property type="project" value="TreeGrafter"/>
</dbReference>
<dbReference type="GO" id="GO:0033314">
    <property type="term" value="P:mitotic DNA replication checkpoint signaling"/>
    <property type="evidence" value="ECO:0007669"/>
    <property type="project" value="TreeGrafter"/>
</dbReference>
<evidence type="ECO:0000256" key="1">
    <source>
        <dbReference type="ARBA" id="ARBA00006184"/>
    </source>
</evidence>
<dbReference type="Gene3D" id="3.40.50.300">
    <property type="entry name" value="P-loop containing nucleotide triphosphate hydrolases"/>
    <property type="match status" value="1"/>
</dbReference>
<dbReference type="Pfam" id="PF13401">
    <property type="entry name" value="AAA_22"/>
    <property type="match status" value="1"/>
</dbReference>
<comment type="similarity">
    <text evidence="1">Belongs to the CDC6/cdc18 family.</text>
</comment>
<accession>A0AAV9INF5</accession>
<dbReference type="GO" id="GO:0016887">
    <property type="term" value="F:ATP hydrolysis activity"/>
    <property type="evidence" value="ECO:0007669"/>
    <property type="project" value="InterPro"/>
</dbReference>
<protein>
    <recommendedName>
        <fullName evidence="8">Cell division control protein</fullName>
    </recommendedName>
</protein>
<sequence>MAVVTRSGKRCYEKHADVHSTNRQQQQLTSYARQKRPRSAISSSCFTNIASYFSLSYEPSNQVVGREHFIATIADKLNQWLRGEDKMSCYLCGRPGTGKSLCVKASLDRIDTPENVLPIYINCASISDPKRIYSVIVAQLEEKASSLSCCFSSILQATGHSKEKKPAVDSNGASHVLVVLEELDFLVTRDASVLRGLLEIPYVSQNVGILATANSVDLVERTMSCLKIQQYPPETIAFGPYVGEEMEEILCQRFQLATKENMSGIPVSCVMTAFQLVAKKVSSSCGDVRLALDVVRTLFLSAAKTLSSSTGLDESVWVQLAAKIMEERGGVASMKHRIRNLPFQQQLVVLACFVLSNKRNGRQSYSSSLFTLHELYTQLTDLSGQLELKSISFSQMVDICETSLTDHGIIQLDRKIIDKRRQRWSLIPCASEIKAALEPFTVYASWLSIN</sequence>
<proteinExistence type="inferred from homology"/>
<organism evidence="6 7">
    <name type="scientific">Galdieria yellowstonensis</name>
    <dbReference type="NCBI Taxonomy" id="3028027"/>
    <lineage>
        <taxon>Eukaryota</taxon>
        <taxon>Rhodophyta</taxon>
        <taxon>Bangiophyceae</taxon>
        <taxon>Galdieriales</taxon>
        <taxon>Galdieriaceae</taxon>
        <taxon>Galdieria</taxon>
    </lineage>
</organism>
<dbReference type="InterPro" id="IPR015163">
    <property type="entry name" value="Cdc6_C"/>
</dbReference>
<gene>
    <name evidence="6" type="ORF">GAYE_SCF68G6916</name>
</gene>
<evidence type="ECO:0000313" key="7">
    <source>
        <dbReference type="Proteomes" id="UP001300502"/>
    </source>
</evidence>
<keyword evidence="7" id="KW-1185">Reference proteome</keyword>
<feature type="domain" description="Cdc6 C-terminal" evidence="4">
    <location>
        <begin position="337"/>
        <end position="425"/>
    </location>
</feature>
<feature type="domain" description="ORC1/DEAH AAA+ ATPase" evidence="5">
    <location>
        <begin position="85"/>
        <end position="199"/>
    </location>
</feature>
<dbReference type="EMBL" id="JANCYU010000073">
    <property type="protein sequence ID" value="KAK4528967.1"/>
    <property type="molecule type" value="Genomic_DNA"/>
</dbReference>
<dbReference type="Gene3D" id="1.10.8.60">
    <property type="match status" value="1"/>
</dbReference>
<name>A0AAV9INF5_9RHOD</name>
<dbReference type="Proteomes" id="UP001300502">
    <property type="component" value="Unassembled WGS sequence"/>
</dbReference>
<dbReference type="PANTHER" id="PTHR10763">
    <property type="entry name" value="CELL DIVISION CONTROL PROTEIN 6-RELATED"/>
    <property type="match status" value="1"/>
</dbReference>
<dbReference type="SUPFAM" id="SSF52540">
    <property type="entry name" value="P-loop containing nucleoside triphosphate hydrolases"/>
    <property type="match status" value="1"/>
</dbReference>
<evidence type="ECO:0000313" key="6">
    <source>
        <dbReference type="EMBL" id="KAK4528967.1"/>
    </source>
</evidence>
<dbReference type="GO" id="GO:0003688">
    <property type="term" value="F:DNA replication origin binding"/>
    <property type="evidence" value="ECO:0007669"/>
    <property type="project" value="TreeGrafter"/>
</dbReference>
<dbReference type="InterPro" id="IPR050311">
    <property type="entry name" value="ORC1/CDC6"/>
</dbReference>
<evidence type="ECO:0008006" key="8">
    <source>
        <dbReference type="Google" id="ProtNLM"/>
    </source>
</evidence>
<dbReference type="PANTHER" id="PTHR10763:SF26">
    <property type="entry name" value="CELL DIVISION CONTROL PROTEIN 6 HOMOLOG"/>
    <property type="match status" value="1"/>
</dbReference>
<evidence type="ECO:0000256" key="2">
    <source>
        <dbReference type="ARBA" id="ARBA00022705"/>
    </source>
</evidence>
<dbReference type="AlphaFoldDB" id="A0AAV9INF5"/>
<dbReference type="Pfam" id="PF09079">
    <property type="entry name" value="WHD_Cdc6"/>
    <property type="match status" value="1"/>
</dbReference>
<feature type="compositionally biased region" description="Polar residues" evidence="3">
    <location>
        <begin position="21"/>
        <end position="32"/>
    </location>
</feature>
<dbReference type="InterPro" id="IPR049945">
    <property type="entry name" value="AAA_22"/>
</dbReference>
<dbReference type="InterPro" id="IPR027417">
    <property type="entry name" value="P-loop_NTPase"/>
</dbReference>
<keyword evidence="2" id="KW-0235">DNA replication</keyword>
<evidence type="ECO:0000259" key="5">
    <source>
        <dbReference type="Pfam" id="PF13401"/>
    </source>
</evidence>
<feature type="region of interest" description="Disordered" evidence="3">
    <location>
        <begin position="15"/>
        <end position="35"/>
    </location>
</feature>
<dbReference type="GO" id="GO:0005634">
    <property type="term" value="C:nucleus"/>
    <property type="evidence" value="ECO:0007669"/>
    <property type="project" value="TreeGrafter"/>
</dbReference>